<dbReference type="STRING" id="886377.Murru_2715"/>
<protein>
    <submittedName>
        <fullName evidence="2">Glyoxalase/bleomycin resistance protein/dioxygenase</fullName>
    </submittedName>
</protein>
<dbReference type="eggNOG" id="COG0346">
    <property type="taxonomic scope" value="Bacteria"/>
</dbReference>
<dbReference type="HOGENOM" id="CLU_046006_15_6_10"/>
<dbReference type="PROSITE" id="PS51819">
    <property type="entry name" value="VOC"/>
    <property type="match status" value="1"/>
</dbReference>
<dbReference type="InterPro" id="IPR037523">
    <property type="entry name" value="VOC_core"/>
</dbReference>
<dbReference type="EMBL" id="CP002999">
    <property type="protein sequence ID" value="AEM71746.1"/>
    <property type="molecule type" value="Genomic_DNA"/>
</dbReference>
<dbReference type="Gene3D" id="3.10.180.10">
    <property type="entry name" value="2,3-Dihydroxybiphenyl 1,2-Dioxygenase, domain 1"/>
    <property type="match status" value="1"/>
</dbReference>
<gene>
    <name evidence="2" type="ordered locus">Murru_2715</name>
</gene>
<reference evidence="2 3" key="2">
    <citation type="journal article" date="2012" name="Stand. Genomic Sci.">
        <title>Complete genome sequence of the facultatively anaerobic, appendaged bacterium Muricauda ruestringensis type strain (B1(T)).</title>
        <authorList>
            <person name="Huntemann M."/>
            <person name="Teshima H."/>
            <person name="Lapidus A."/>
            <person name="Nolan M."/>
            <person name="Lucas S."/>
            <person name="Hammon N."/>
            <person name="Deshpande S."/>
            <person name="Cheng J.F."/>
            <person name="Tapia R."/>
            <person name="Goodwin L.A."/>
            <person name="Pitluck S."/>
            <person name="Liolios K."/>
            <person name="Pagani I."/>
            <person name="Ivanova N."/>
            <person name="Mavromatis K."/>
            <person name="Mikhailova N."/>
            <person name="Pati A."/>
            <person name="Chen A."/>
            <person name="Palaniappan K."/>
            <person name="Land M."/>
            <person name="Hauser L."/>
            <person name="Pan C."/>
            <person name="Brambilla E.M."/>
            <person name="Rohde M."/>
            <person name="Spring S."/>
            <person name="Goker M."/>
            <person name="Detter J.C."/>
            <person name="Bristow J."/>
            <person name="Eisen J.A."/>
            <person name="Markowitz V."/>
            <person name="Hugenholtz P."/>
            <person name="Kyrpides N.C."/>
            <person name="Klenk H.P."/>
            <person name="Woyke T."/>
        </authorList>
    </citation>
    <scope>NUCLEOTIDE SEQUENCE [LARGE SCALE GENOMIC DNA]</scope>
    <source>
        <strain evidence="3">DSM 13258 / LMG 19739 / B1</strain>
    </source>
</reference>
<dbReference type="InterPro" id="IPR029068">
    <property type="entry name" value="Glyas_Bleomycin-R_OHBP_Dase"/>
</dbReference>
<organism evidence="2 3">
    <name type="scientific">Allomuricauda ruestringensis (strain DSM 13258 / CIP 107369 / LMG 19739 / B1)</name>
    <name type="common">Muricauda ruestringensis</name>
    <dbReference type="NCBI Taxonomy" id="886377"/>
    <lineage>
        <taxon>Bacteria</taxon>
        <taxon>Pseudomonadati</taxon>
        <taxon>Bacteroidota</taxon>
        <taxon>Flavobacteriia</taxon>
        <taxon>Flavobacteriales</taxon>
        <taxon>Flavobacteriaceae</taxon>
        <taxon>Flagellimonas</taxon>
    </lineage>
</organism>
<sequence>MTLRMELFTSDMEKSVNFYTEVLDFTMEGEKINKSYQPIKKGNVVLGIGPIGKLSKDHHFDPNLKNTQKGYGVEIVLEVDDIKEVYEQVKSNGYPIHGPLRMQSWGLEDFRLVDPDGYYLRITSKQ</sequence>
<proteinExistence type="predicted"/>
<evidence type="ECO:0000259" key="1">
    <source>
        <dbReference type="PROSITE" id="PS51819"/>
    </source>
</evidence>
<name>G2PIC8_ALLRU</name>
<feature type="domain" description="VOC" evidence="1">
    <location>
        <begin position="1"/>
        <end position="125"/>
    </location>
</feature>
<dbReference type="Pfam" id="PF00903">
    <property type="entry name" value="Glyoxalase"/>
    <property type="match status" value="1"/>
</dbReference>
<dbReference type="KEGG" id="mrs:Murru_2715"/>
<reference evidence="3" key="1">
    <citation type="submission" date="2011-08" db="EMBL/GenBank/DDBJ databases">
        <title>The complete genome of Muricauda ruestringensis DSM 13258.</title>
        <authorList>
            <person name="Lucas S."/>
            <person name="Han J."/>
            <person name="Lapidus A."/>
            <person name="Bruce D."/>
            <person name="Goodwin L."/>
            <person name="Pitluck S."/>
            <person name="Peters L."/>
            <person name="Kyrpides N."/>
            <person name="Mavromatis K."/>
            <person name="Ivanova N."/>
            <person name="Ovchinnikova G."/>
            <person name="Teshima H."/>
            <person name="Detter J.C."/>
            <person name="Tapia R."/>
            <person name="Han C."/>
            <person name="Land M."/>
            <person name="Hauser L."/>
            <person name="Markowitz V."/>
            <person name="Cheng J.-F."/>
            <person name="Hugenholtz P."/>
            <person name="Woyke T."/>
            <person name="Wu D."/>
            <person name="Spring S."/>
            <person name="Schroeder M."/>
            <person name="Brambilla E."/>
            <person name="Klenk H.-P."/>
            <person name="Eisen J.A."/>
        </authorList>
    </citation>
    <scope>NUCLEOTIDE SEQUENCE [LARGE SCALE GENOMIC DNA]</scope>
    <source>
        <strain evidence="3">DSM 13258 / LMG 19739 / B1</strain>
    </source>
</reference>
<accession>G2PIC8</accession>
<dbReference type="SUPFAM" id="SSF54593">
    <property type="entry name" value="Glyoxalase/Bleomycin resistance protein/Dihydroxybiphenyl dioxygenase"/>
    <property type="match status" value="1"/>
</dbReference>
<dbReference type="InterPro" id="IPR004360">
    <property type="entry name" value="Glyas_Fos-R_dOase_dom"/>
</dbReference>
<evidence type="ECO:0000313" key="2">
    <source>
        <dbReference type="EMBL" id="AEM71746.1"/>
    </source>
</evidence>
<dbReference type="Proteomes" id="UP000008908">
    <property type="component" value="Chromosome"/>
</dbReference>
<keyword evidence="3" id="KW-1185">Reference proteome</keyword>
<evidence type="ECO:0000313" key="3">
    <source>
        <dbReference type="Proteomes" id="UP000008908"/>
    </source>
</evidence>
<dbReference type="AlphaFoldDB" id="G2PIC8"/>